<comment type="caution">
    <text evidence="10">The sequence shown here is derived from an EMBL/GenBank/DDBJ whole genome shotgun (WGS) entry which is preliminary data.</text>
</comment>
<comment type="cofactor">
    <cofactor evidence="1">
        <name>Fe(3+)</name>
        <dbReference type="ChEBI" id="CHEBI:29034"/>
    </cofactor>
</comment>
<proteinExistence type="inferred from homology"/>
<keyword evidence="11" id="KW-1185">Reference proteome</keyword>
<reference evidence="10 11" key="1">
    <citation type="submission" date="2016-12" db="EMBL/GenBank/DDBJ databases">
        <title>The draft genome sequence of Actinophytocola xinjiangensis.</title>
        <authorList>
            <person name="Wang W."/>
            <person name="Yuan L."/>
        </authorList>
    </citation>
    <scope>NUCLEOTIDE SEQUENCE [LARGE SCALE GENOMIC DNA]</scope>
    <source>
        <strain evidence="10 11">CGMCC 4.4663</strain>
    </source>
</reference>
<evidence type="ECO:0000256" key="6">
    <source>
        <dbReference type="ARBA" id="ARBA00023004"/>
    </source>
</evidence>
<dbReference type="InterPro" id="IPR050770">
    <property type="entry name" value="Intradiol_RC_Dioxygenase"/>
</dbReference>
<dbReference type="InterPro" id="IPR000627">
    <property type="entry name" value="Intradiol_dOase_C"/>
</dbReference>
<protein>
    <recommendedName>
        <fullName evidence="12">Catechol 1,2-dioxygenase</fullName>
    </recommendedName>
</protein>
<evidence type="ECO:0000259" key="9">
    <source>
        <dbReference type="Pfam" id="PF04444"/>
    </source>
</evidence>
<keyword evidence="5" id="KW-0560">Oxidoreductase</keyword>
<comment type="similarity">
    <text evidence="2">Belongs to the intradiol ring-cleavage dioxygenase family.</text>
</comment>
<dbReference type="EMBL" id="MSIF01000001">
    <property type="protein sequence ID" value="OLF14549.1"/>
    <property type="molecule type" value="Genomic_DNA"/>
</dbReference>
<evidence type="ECO:0000256" key="7">
    <source>
        <dbReference type="SAM" id="MobiDB-lite"/>
    </source>
</evidence>
<evidence type="ECO:0000256" key="3">
    <source>
        <dbReference type="ARBA" id="ARBA00022723"/>
    </source>
</evidence>
<dbReference type="InterPro" id="IPR043029">
    <property type="entry name" value="1_2-CTD_multi_dom"/>
</dbReference>
<evidence type="ECO:0000313" key="11">
    <source>
        <dbReference type="Proteomes" id="UP000185696"/>
    </source>
</evidence>
<dbReference type="Gene3D" id="2.60.130.10">
    <property type="entry name" value="Aromatic compound dioxygenase"/>
    <property type="match status" value="1"/>
</dbReference>
<organism evidence="10 11">
    <name type="scientific">Actinophytocola xinjiangensis</name>
    <dbReference type="NCBI Taxonomy" id="485602"/>
    <lineage>
        <taxon>Bacteria</taxon>
        <taxon>Bacillati</taxon>
        <taxon>Actinomycetota</taxon>
        <taxon>Actinomycetes</taxon>
        <taxon>Pseudonocardiales</taxon>
        <taxon>Pseudonocardiaceae</taxon>
    </lineage>
</organism>
<accession>A0A7Z0WTD7</accession>
<evidence type="ECO:0000256" key="1">
    <source>
        <dbReference type="ARBA" id="ARBA00001965"/>
    </source>
</evidence>
<gene>
    <name evidence="10" type="ORF">BLA60_03285</name>
</gene>
<feature type="compositionally biased region" description="Basic residues" evidence="7">
    <location>
        <begin position="1"/>
        <end position="19"/>
    </location>
</feature>
<dbReference type="GO" id="GO:0009712">
    <property type="term" value="P:catechol-containing compound metabolic process"/>
    <property type="evidence" value="ECO:0007669"/>
    <property type="project" value="InterPro"/>
</dbReference>
<evidence type="ECO:0000256" key="5">
    <source>
        <dbReference type="ARBA" id="ARBA00023002"/>
    </source>
</evidence>
<keyword evidence="6" id="KW-0408">Iron</keyword>
<evidence type="ECO:0008006" key="12">
    <source>
        <dbReference type="Google" id="ProtNLM"/>
    </source>
</evidence>
<feature type="domain" description="Catechol dioxygenase N-terminal" evidence="9">
    <location>
        <begin position="28"/>
        <end position="88"/>
    </location>
</feature>
<dbReference type="SUPFAM" id="SSF49482">
    <property type="entry name" value="Aromatic compound dioxygenase"/>
    <property type="match status" value="1"/>
</dbReference>
<dbReference type="GO" id="GO:0008199">
    <property type="term" value="F:ferric iron binding"/>
    <property type="evidence" value="ECO:0007669"/>
    <property type="project" value="InterPro"/>
</dbReference>
<dbReference type="Gene3D" id="6.10.10.40">
    <property type="entry name" value="Catechol 1,2-dioxygenase multimerisation domain-like"/>
    <property type="match status" value="1"/>
</dbReference>
<dbReference type="Proteomes" id="UP000185696">
    <property type="component" value="Unassembled WGS sequence"/>
</dbReference>
<dbReference type="InterPro" id="IPR007535">
    <property type="entry name" value="Catechol_dOase_N"/>
</dbReference>
<dbReference type="Pfam" id="PF00775">
    <property type="entry name" value="Dioxygenase_C"/>
    <property type="match status" value="1"/>
</dbReference>
<dbReference type="Pfam" id="PF04444">
    <property type="entry name" value="Dioxygenase_N"/>
    <property type="match status" value="1"/>
</dbReference>
<name>A0A7Z0WTD7_9PSEU</name>
<evidence type="ECO:0000313" key="10">
    <source>
        <dbReference type="EMBL" id="OLF14549.1"/>
    </source>
</evidence>
<evidence type="ECO:0000256" key="4">
    <source>
        <dbReference type="ARBA" id="ARBA00022964"/>
    </source>
</evidence>
<evidence type="ECO:0000256" key="2">
    <source>
        <dbReference type="ARBA" id="ARBA00007825"/>
    </source>
</evidence>
<feature type="domain" description="Intradiol ring-cleavage dioxygenases" evidence="8">
    <location>
        <begin position="98"/>
        <end position="271"/>
    </location>
</feature>
<evidence type="ECO:0000259" key="8">
    <source>
        <dbReference type="Pfam" id="PF00775"/>
    </source>
</evidence>
<dbReference type="InterPro" id="IPR015889">
    <property type="entry name" value="Intradiol_dOase_core"/>
</dbReference>
<dbReference type="PANTHER" id="PTHR33711">
    <property type="entry name" value="DIOXYGENASE, PUTATIVE (AFU_ORTHOLOGUE AFUA_2G02910)-RELATED"/>
    <property type="match status" value="1"/>
</dbReference>
<keyword evidence="3" id="KW-0479">Metal-binding</keyword>
<dbReference type="GO" id="GO:0018576">
    <property type="term" value="F:catechol 1,2-dioxygenase activity"/>
    <property type="evidence" value="ECO:0007669"/>
    <property type="project" value="InterPro"/>
</dbReference>
<dbReference type="AlphaFoldDB" id="A0A7Z0WTD7"/>
<sequence length="276" mass="30099">MDRPGPRRWRRRSPRRSPRRQGADMTSQRVATFAAELIAHLRDSLVRHGITYGEYHDLKEFVVELGDAAEWHLLLDILFESTVETHNGAGPGASAGAVEGPFHVPDAPLLYSPCALPQQDDEPGERLRLTGRVRSADGGPLPGAVLDTWQADMAGGYSHFVPALPEHNLRARVVADDEGRYDIATVVPGAYQVPSAGPSGRLFALLGMHAWRPAHVHFKISAPGHRTLTTQLYFAGDPWLDSDVAGGVKDELVLRPAPGEHTLEAGHDFVLARAQD</sequence>
<feature type="region of interest" description="Disordered" evidence="7">
    <location>
        <begin position="1"/>
        <end position="27"/>
    </location>
</feature>
<dbReference type="PANTHER" id="PTHR33711:SF7">
    <property type="entry name" value="INTRADIOL RING-CLEAVAGE DIOXYGENASES DOMAIN-CONTAINING PROTEIN-RELATED"/>
    <property type="match status" value="1"/>
</dbReference>
<keyword evidence="4" id="KW-0223">Dioxygenase</keyword>